<name>A0A835LWW1_9MAGN</name>
<evidence type="ECO:0000313" key="3">
    <source>
        <dbReference type="Proteomes" id="UP000631114"/>
    </source>
</evidence>
<gene>
    <name evidence="2" type="ORF">IFM89_003892</name>
</gene>
<comment type="caution">
    <text evidence="2">The sequence shown here is derived from an EMBL/GenBank/DDBJ whole genome shotgun (WGS) entry which is preliminary data.</text>
</comment>
<sequence>MTPIRKSNKLNILKTKPLEGPNGELLVLDISDDEETGESQIREEVFKNVVEGHNGVQPFGNDVHLPQLDPVDHDFRTQNINEFLDELNEPDGTHVKVIDVLEELNLDGSNGEVVDMLEELNHNVFGSWLDVGCDSTEEDSDEEYYPTDSDYFENALDNDIDPKMVDEEVHNLEEKLQGTVLGNFMKGTTNVFEFEEMAKVSDSVEAFKRNYNDEHTCEVNVKNKFTQECLVYMLLQFLDQGGSSRQGAQDHNEVASQQQTPEQHARPEEPVEEGGKETLLHYNKNKHNVHHNKWNMKHHKQLKEGKHQKQKFNMKQQQQHQKNELEQGAQGQEEEEH</sequence>
<evidence type="ECO:0000313" key="2">
    <source>
        <dbReference type="EMBL" id="KAF9607972.1"/>
    </source>
</evidence>
<evidence type="ECO:0000256" key="1">
    <source>
        <dbReference type="SAM" id="MobiDB-lite"/>
    </source>
</evidence>
<organism evidence="2 3">
    <name type="scientific">Coptis chinensis</name>
    <dbReference type="NCBI Taxonomy" id="261450"/>
    <lineage>
        <taxon>Eukaryota</taxon>
        <taxon>Viridiplantae</taxon>
        <taxon>Streptophyta</taxon>
        <taxon>Embryophyta</taxon>
        <taxon>Tracheophyta</taxon>
        <taxon>Spermatophyta</taxon>
        <taxon>Magnoliopsida</taxon>
        <taxon>Ranunculales</taxon>
        <taxon>Ranunculaceae</taxon>
        <taxon>Coptidoideae</taxon>
        <taxon>Coptis</taxon>
    </lineage>
</organism>
<keyword evidence="3" id="KW-1185">Reference proteome</keyword>
<proteinExistence type="predicted"/>
<dbReference type="Proteomes" id="UP000631114">
    <property type="component" value="Unassembled WGS sequence"/>
</dbReference>
<feature type="region of interest" description="Disordered" evidence="1">
    <location>
        <begin position="242"/>
        <end position="274"/>
    </location>
</feature>
<feature type="region of interest" description="Disordered" evidence="1">
    <location>
        <begin position="297"/>
        <end position="337"/>
    </location>
</feature>
<accession>A0A835LWW1</accession>
<reference evidence="2 3" key="1">
    <citation type="submission" date="2020-10" db="EMBL/GenBank/DDBJ databases">
        <title>The Coptis chinensis genome and diversification of protoberbering-type alkaloids.</title>
        <authorList>
            <person name="Wang B."/>
            <person name="Shu S."/>
            <person name="Song C."/>
            <person name="Liu Y."/>
        </authorList>
    </citation>
    <scope>NUCLEOTIDE SEQUENCE [LARGE SCALE GENOMIC DNA]</scope>
    <source>
        <strain evidence="2">HL-2020</strain>
        <tissue evidence="2">Leaf</tissue>
    </source>
</reference>
<feature type="compositionally biased region" description="Basic and acidic residues" evidence="1">
    <location>
        <begin position="263"/>
        <end position="274"/>
    </location>
</feature>
<dbReference type="AlphaFoldDB" id="A0A835LWW1"/>
<protein>
    <submittedName>
        <fullName evidence="2">Uncharacterized protein</fullName>
    </submittedName>
</protein>
<feature type="compositionally biased region" description="Low complexity" evidence="1">
    <location>
        <begin position="313"/>
        <end position="331"/>
    </location>
</feature>
<dbReference type="EMBL" id="JADFTS010000004">
    <property type="protein sequence ID" value="KAF9607972.1"/>
    <property type="molecule type" value="Genomic_DNA"/>
</dbReference>